<accession>A0A7C4JME5</accession>
<dbReference type="InterPro" id="IPR003448">
    <property type="entry name" value="Mopterin_biosynth_MoaE"/>
</dbReference>
<gene>
    <name evidence="1" type="ORF">ENU20_03775</name>
</gene>
<reference evidence="1" key="1">
    <citation type="journal article" date="2020" name="mSystems">
        <title>Genome- and Community-Level Interaction Insights into Carbon Utilization and Element Cycling Functions of Hydrothermarchaeota in Hydrothermal Sediment.</title>
        <authorList>
            <person name="Zhou Z."/>
            <person name="Liu Y."/>
            <person name="Xu W."/>
            <person name="Pan J."/>
            <person name="Luo Z.H."/>
            <person name="Li M."/>
        </authorList>
    </citation>
    <scope>NUCLEOTIDE SEQUENCE [LARGE SCALE GENOMIC DNA]</scope>
    <source>
        <strain evidence="1">SpSt-648</strain>
    </source>
</reference>
<dbReference type="Gene3D" id="3.90.1170.40">
    <property type="entry name" value="Molybdopterin biosynthesis MoaE subunit"/>
    <property type="match status" value="1"/>
</dbReference>
<dbReference type="AlphaFoldDB" id="A0A7C4JME5"/>
<organism evidence="1">
    <name type="scientific">Staphylothermus marinus</name>
    <dbReference type="NCBI Taxonomy" id="2280"/>
    <lineage>
        <taxon>Archaea</taxon>
        <taxon>Thermoproteota</taxon>
        <taxon>Thermoprotei</taxon>
        <taxon>Desulfurococcales</taxon>
        <taxon>Desulfurococcaceae</taxon>
        <taxon>Staphylothermus</taxon>
    </lineage>
</organism>
<dbReference type="CDD" id="cd00756">
    <property type="entry name" value="MoaE"/>
    <property type="match status" value="1"/>
</dbReference>
<dbReference type="InterPro" id="IPR036563">
    <property type="entry name" value="MoaE_sf"/>
</dbReference>
<dbReference type="SUPFAM" id="SSF54690">
    <property type="entry name" value="Molybdopterin synthase subunit MoaE"/>
    <property type="match status" value="1"/>
</dbReference>
<name>A0A7C4JME5_STAMA</name>
<dbReference type="Pfam" id="PF02391">
    <property type="entry name" value="MoaE"/>
    <property type="match status" value="1"/>
</dbReference>
<dbReference type="GO" id="GO:0006777">
    <property type="term" value="P:Mo-molybdopterin cofactor biosynthetic process"/>
    <property type="evidence" value="ECO:0007669"/>
    <property type="project" value="InterPro"/>
</dbReference>
<comment type="caution">
    <text evidence="1">The sequence shown here is derived from an EMBL/GenBank/DDBJ whole genome shotgun (WGS) entry which is preliminary data.</text>
</comment>
<dbReference type="EMBL" id="DTBP01000024">
    <property type="protein sequence ID" value="HGQ74177.1"/>
    <property type="molecule type" value="Genomic_DNA"/>
</dbReference>
<dbReference type="PANTHER" id="PTHR23404">
    <property type="entry name" value="MOLYBDOPTERIN SYNTHASE RELATED"/>
    <property type="match status" value="1"/>
</dbReference>
<proteinExistence type="predicted"/>
<evidence type="ECO:0000313" key="1">
    <source>
        <dbReference type="EMBL" id="HGQ74177.1"/>
    </source>
</evidence>
<sequence>MSSSSRIIRDKVDLNKLVEEVVAKSGFKAGAVVLFIGFVKKEINGVEVKELEYTVYEPYATRKLGEIIEEESKYPGVFVVEAIHRFGNLKPGEPTVYIAVASISRKEAFETASRVLERIKKEVPIFKLEKRVDGEYWVIGDGIRVSRRNV</sequence>
<protein>
    <submittedName>
        <fullName evidence="1">Molybdenum cofactor biosynthesis protein MoaE</fullName>
    </submittedName>
</protein>